<keyword evidence="1" id="KW-0732">Signal</keyword>
<evidence type="ECO:0000313" key="3">
    <source>
        <dbReference type="Proteomes" id="UP000639772"/>
    </source>
</evidence>
<protein>
    <submittedName>
        <fullName evidence="2">Uncharacterized protein</fullName>
    </submittedName>
</protein>
<sequence length="295" mass="33184">MHLSCRSLLVLINWTVDGCMKLWGKIMEFLKILQFGSNTMILLTDSTGCEGASVLPMGMEATEYPINYYGYVQQPFILHINKGFWSEFRIGKHGCNYCPISTYFSQNLNGGYSYASSQPPPPGYIMERKFEPLALPSSKITKPFEIKSSFGENHEGSGMIRILSSLPSSLQIFRLLNPQQPLQAVSVMDAHGITAICMRLCEKVSAVKMMHQGLILQNTVSSITKFPNKRSKSRWEPVAEEKLDSKFAPVNLESSKNVSWAERMAGSRILEGMDNGWTSMKFPLVQQQSTLIKKF</sequence>
<dbReference type="Proteomes" id="UP000639772">
    <property type="component" value="Chromosome 7"/>
</dbReference>
<comment type="caution">
    <text evidence="2">The sequence shown here is derived from an EMBL/GenBank/DDBJ whole genome shotgun (WGS) entry which is preliminary data.</text>
</comment>
<gene>
    <name evidence="2" type="ORF">HPP92_014989</name>
</gene>
<feature type="signal peptide" evidence="1">
    <location>
        <begin position="1"/>
        <end position="18"/>
    </location>
</feature>
<evidence type="ECO:0000313" key="2">
    <source>
        <dbReference type="EMBL" id="KAG0475303.1"/>
    </source>
</evidence>
<organism evidence="2 3">
    <name type="scientific">Vanilla planifolia</name>
    <name type="common">Vanilla</name>
    <dbReference type="NCBI Taxonomy" id="51239"/>
    <lineage>
        <taxon>Eukaryota</taxon>
        <taxon>Viridiplantae</taxon>
        <taxon>Streptophyta</taxon>
        <taxon>Embryophyta</taxon>
        <taxon>Tracheophyta</taxon>
        <taxon>Spermatophyta</taxon>
        <taxon>Magnoliopsida</taxon>
        <taxon>Liliopsida</taxon>
        <taxon>Asparagales</taxon>
        <taxon>Orchidaceae</taxon>
        <taxon>Vanilloideae</taxon>
        <taxon>Vanilleae</taxon>
        <taxon>Vanilla</taxon>
    </lineage>
</organism>
<dbReference type="EMBL" id="JADCNM010000007">
    <property type="protein sequence ID" value="KAG0475303.1"/>
    <property type="molecule type" value="Genomic_DNA"/>
</dbReference>
<dbReference type="AlphaFoldDB" id="A0A835QPB3"/>
<name>A0A835QPB3_VANPL</name>
<reference evidence="2 3" key="1">
    <citation type="journal article" date="2020" name="Nat. Food">
        <title>A phased Vanilla planifolia genome enables genetic improvement of flavour and production.</title>
        <authorList>
            <person name="Hasing T."/>
            <person name="Tang H."/>
            <person name="Brym M."/>
            <person name="Khazi F."/>
            <person name="Huang T."/>
            <person name="Chambers A.H."/>
        </authorList>
    </citation>
    <scope>NUCLEOTIDE SEQUENCE [LARGE SCALE GENOMIC DNA]</scope>
    <source>
        <tissue evidence="2">Leaf</tissue>
    </source>
</reference>
<accession>A0A835QPB3</accession>
<proteinExistence type="predicted"/>
<evidence type="ECO:0000256" key="1">
    <source>
        <dbReference type="SAM" id="SignalP"/>
    </source>
</evidence>
<feature type="chain" id="PRO_5033003696" evidence="1">
    <location>
        <begin position="19"/>
        <end position="295"/>
    </location>
</feature>